<evidence type="ECO:0000313" key="3">
    <source>
        <dbReference type="EMBL" id="KAG9974296.1"/>
    </source>
</evidence>
<dbReference type="Gene3D" id="3.30.160.60">
    <property type="entry name" value="Classic Zinc Finger"/>
    <property type="match status" value="1"/>
</dbReference>
<dbReference type="InterPro" id="IPR046347">
    <property type="entry name" value="bZIP_sf"/>
</dbReference>
<dbReference type="SUPFAM" id="SSF57959">
    <property type="entry name" value="Leucine zipper domain"/>
    <property type="match status" value="1"/>
</dbReference>
<organism evidence="3 4">
    <name type="scientific">Aureobasidium melanogenum</name>
    <name type="common">Aureobasidium pullulans var. melanogenum</name>
    <dbReference type="NCBI Taxonomy" id="46634"/>
    <lineage>
        <taxon>Eukaryota</taxon>
        <taxon>Fungi</taxon>
        <taxon>Dikarya</taxon>
        <taxon>Ascomycota</taxon>
        <taxon>Pezizomycotina</taxon>
        <taxon>Dothideomycetes</taxon>
        <taxon>Dothideomycetidae</taxon>
        <taxon>Dothideales</taxon>
        <taxon>Saccotheciaceae</taxon>
        <taxon>Aureobasidium</taxon>
    </lineage>
</organism>
<feature type="region of interest" description="Disordered" evidence="1">
    <location>
        <begin position="171"/>
        <end position="192"/>
    </location>
</feature>
<dbReference type="EMBL" id="JAHFXS010002027">
    <property type="protein sequence ID" value="KAG9974296.1"/>
    <property type="molecule type" value="Genomic_DNA"/>
</dbReference>
<dbReference type="Proteomes" id="UP000729357">
    <property type="component" value="Unassembled WGS sequence"/>
</dbReference>
<dbReference type="CDD" id="cd12193">
    <property type="entry name" value="bZIP_GCN4"/>
    <property type="match status" value="1"/>
</dbReference>
<dbReference type="Pfam" id="PF07716">
    <property type="entry name" value="bZIP_2"/>
    <property type="match status" value="1"/>
</dbReference>
<dbReference type="InterPro" id="IPR004827">
    <property type="entry name" value="bZIP"/>
</dbReference>
<evidence type="ECO:0000259" key="2">
    <source>
        <dbReference type="PROSITE" id="PS50217"/>
    </source>
</evidence>
<feature type="domain" description="BZIP" evidence="2">
    <location>
        <begin position="206"/>
        <end position="256"/>
    </location>
</feature>
<gene>
    <name evidence="3" type="ORF">KCU98_g12083</name>
</gene>
<dbReference type="GO" id="GO:0003700">
    <property type="term" value="F:DNA-binding transcription factor activity"/>
    <property type="evidence" value="ECO:0007669"/>
    <property type="project" value="InterPro"/>
</dbReference>
<comment type="caution">
    <text evidence="3">The sequence shown here is derived from an EMBL/GenBank/DDBJ whole genome shotgun (WGS) entry which is preliminary data.</text>
</comment>
<keyword evidence="4" id="KW-1185">Reference proteome</keyword>
<dbReference type="PROSITE" id="PS00036">
    <property type="entry name" value="BZIP_BASIC"/>
    <property type="match status" value="1"/>
</dbReference>
<reference evidence="3" key="2">
    <citation type="submission" date="2021-08" db="EMBL/GenBank/DDBJ databases">
        <authorList>
            <person name="Gostincar C."/>
            <person name="Sun X."/>
            <person name="Song Z."/>
            <person name="Gunde-Cimerman N."/>
        </authorList>
    </citation>
    <scope>NUCLEOTIDE SEQUENCE</scope>
    <source>
        <strain evidence="3">EXF-9298</strain>
    </source>
</reference>
<protein>
    <recommendedName>
        <fullName evidence="2">BZIP domain-containing protein</fullName>
    </recommendedName>
</protein>
<feature type="non-terminal residue" evidence="3">
    <location>
        <position position="267"/>
    </location>
</feature>
<feature type="region of interest" description="Disordered" evidence="1">
    <location>
        <begin position="208"/>
        <end position="231"/>
    </location>
</feature>
<reference evidence="3" key="1">
    <citation type="journal article" date="2021" name="J Fungi (Basel)">
        <title>Virulence traits and population genomics of the black yeast Aureobasidium melanogenum.</title>
        <authorList>
            <person name="Cernosa A."/>
            <person name="Sun X."/>
            <person name="Gostincar C."/>
            <person name="Fang C."/>
            <person name="Gunde-Cimerman N."/>
            <person name="Song Z."/>
        </authorList>
    </citation>
    <scope>NUCLEOTIDE SEQUENCE</scope>
    <source>
        <strain evidence="3">EXF-9298</strain>
    </source>
</reference>
<evidence type="ECO:0000313" key="4">
    <source>
        <dbReference type="Proteomes" id="UP000729357"/>
    </source>
</evidence>
<dbReference type="AlphaFoldDB" id="A0A9P8FH27"/>
<evidence type="ECO:0000256" key="1">
    <source>
        <dbReference type="SAM" id="MobiDB-lite"/>
    </source>
</evidence>
<name>A0A9P8FH27_AURME</name>
<sequence length="267" mass="28932">MSFNLNFNEESNVAYLGTSEDLQYGGYGGFLKEGADMQLFGGFEETPSSADRALMQSLSAFNNSANPATISPQELSMAPPPQSGYIPSSTSIPELTPAESLMYYSPELERMPLFSNSNSVDPSPLLQDDMALPCARQHLGSLFAAEAAEAAEEPYVPTGADLLARHTDSLPPTPKSAVLGPVSSGVRKATRKATRPLKDINLAEITDEKERKKAKNTEAARRSRAKKADHEAALEAKIIELQNKLALEKARNEQLQAYINGHLPQPL</sequence>
<accession>A0A9P8FH27</accession>
<proteinExistence type="predicted"/>
<dbReference type="PROSITE" id="PS50217">
    <property type="entry name" value="BZIP"/>
    <property type="match status" value="1"/>
</dbReference>